<evidence type="ECO:0000256" key="2">
    <source>
        <dbReference type="ARBA" id="ARBA00022842"/>
    </source>
</evidence>
<feature type="domain" description="Terpene synthase metal-binding" evidence="4">
    <location>
        <begin position="16"/>
        <end position="65"/>
    </location>
</feature>
<evidence type="ECO:0000259" key="4">
    <source>
        <dbReference type="Pfam" id="PF03936"/>
    </source>
</evidence>
<organism evidence="5 6">
    <name type="scientific">Acer yangbiense</name>
    <dbReference type="NCBI Taxonomy" id="1000413"/>
    <lineage>
        <taxon>Eukaryota</taxon>
        <taxon>Viridiplantae</taxon>
        <taxon>Streptophyta</taxon>
        <taxon>Embryophyta</taxon>
        <taxon>Tracheophyta</taxon>
        <taxon>Spermatophyta</taxon>
        <taxon>Magnoliopsida</taxon>
        <taxon>eudicotyledons</taxon>
        <taxon>Gunneridae</taxon>
        <taxon>Pentapetalae</taxon>
        <taxon>rosids</taxon>
        <taxon>malvids</taxon>
        <taxon>Sapindales</taxon>
        <taxon>Sapindaceae</taxon>
        <taxon>Hippocastanoideae</taxon>
        <taxon>Acereae</taxon>
        <taxon>Acer</taxon>
    </lineage>
</organism>
<dbReference type="InterPro" id="IPR050148">
    <property type="entry name" value="Terpene_synthase-like"/>
</dbReference>
<reference evidence="6" key="1">
    <citation type="journal article" date="2019" name="Gigascience">
        <title>De novo genome assembly of the endangered Acer yangbiense, a plant species with extremely small populations endemic to Yunnan Province, China.</title>
        <authorList>
            <person name="Yang J."/>
            <person name="Wariss H.M."/>
            <person name="Tao L."/>
            <person name="Zhang R."/>
            <person name="Yun Q."/>
            <person name="Hollingsworth P."/>
            <person name="Dao Z."/>
            <person name="Luo G."/>
            <person name="Guo H."/>
            <person name="Ma Y."/>
            <person name="Sun W."/>
        </authorList>
    </citation>
    <scope>NUCLEOTIDE SEQUENCE [LARGE SCALE GENOMIC DNA]</scope>
    <source>
        <strain evidence="6">cv. Malutang</strain>
    </source>
</reference>
<dbReference type="PANTHER" id="PTHR31225">
    <property type="entry name" value="OS04G0344100 PROTEIN-RELATED"/>
    <property type="match status" value="1"/>
</dbReference>
<feature type="domain" description="Terpene synthase metal-binding" evidence="4">
    <location>
        <begin position="68"/>
        <end position="162"/>
    </location>
</feature>
<proteinExistence type="predicted"/>
<accession>A0A5C7IE45</accession>
<dbReference type="Gene3D" id="1.10.600.10">
    <property type="entry name" value="Farnesyl Diphosphate Synthase"/>
    <property type="match status" value="2"/>
</dbReference>
<comment type="caution">
    <text evidence="5">The sequence shown here is derived from an EMBL/GenBank/DDBJ whole genome shotgun (WGS) entry which is preliminary data.</text>
</comment>
<dbReference type="AlphaFoldDB" id="A0A5C7IE45"/>
<dbReference type="InterPro" id="IPR008949">
    <property type="entry name" value="Isoprenoid_synthase_dom_sf"/>
</dbReference>
<keyword evidence="2" id="KW-0460">Magnesium</keyword>
<dbReference type="GO" id="GO:0000287">
    <property type="term" value="F:magnesium ion binding"/>
    <property type="evidence" value="ECO:0007669"/>
    <property type="project" value="InterPro"/>
</dbReference>
<dbReference type="SUPFAM" id="SSF48576">
    <property type="entry name" value="Terpenoid synthases"/>
    <property type="match status" value="1"/>
</dbReference>
<dbReference type="Pfam" id="PF03936">
    <property type="entry name" value="Terpene_synth_C"/>
    <property type="match status" value="2"/>
</dbReference>
<dbReference type="InterPro" id="IPR005630">
    <property type="entry name" value="Terpene_synthase_metal-bd"/>
</dbReference>
<keyword evidence="6" id="KW-1185">Reference proteome</keyword>
<sequence length="185" mass="21499">MFLISSMFDKMHGEHLVFKWDISVMDGLPEYMKYLYRALVDVYREAEEEMISKELGRSYYIPYAIEANSLVSSGYPMLATTCFLSMGDIANQQAFDWISNDPTIIKASAIIARLMDDIVSHEFEQKREHVASNVECYVKQHRISKEEVIKLFRKEISNAWKDINQECLKPTAAVRLFRCLSLCVF</sequence>
<evidence type="ECO:0000256" key="3">
    <source>
        <dbReference type="ARBA" id="ARBA00023239"/>
    </source>
</evidence>
<dbReference type="GO" id="GO:0016114">
    <property type="term" value="P:terpenoid biosynthetic process"/>
    <property type="evidence" value="ECO:0007669"/>
    <property type="project" value="InterPro"/>
</dbReference>
<dbReference type="EMBL" id="VAHF01000003">
    <property type="protein sequence ID" value="TXG67315.1"/>
    <property type="molecule type" value="Genomic_DNA"/>
</dbReference>
<evidence type="ECO:0000256" key="1">
    <source>
        <dbReference type="ARBA" id="ARBA00022723"/>
    </source>
</evidence>
<dbReference type="Proteomes" id="UP000323000">
    <property type="component" value="Chromosome 3"/>
</dbReference>
<gene>
    <name evidence="5" type="ORF">EZV62_008590</name>
</gene>
<keyword evidence="1" id="KW-0479">Metal-binding</keyword>
<dbReference type="PANTHER" id="PTHR31225:SF93">
    <property type="entry name" value="ALPHA-HUMULENE_(-)-(E)-BETA-CARYOPHYLLENE SYNTHASE"/>
    <property type="match status" value="1"/>
</dbReference>
<name>A0A5C7IE45_9ROSI</name>
<dbReference type="OrthoDB" id="1877784at2759"/>
<protein>
    <recommendedName>
        <fullName evidence="4">Terpene synthase metal-binding domain-containing protein</fullName>
    </recommendedName>
</protein>
<keyword evidence="3" id="KW-0456">Lyase</keyword>
<dbReference type="GO" id="GO:0010333">
    <property type="term" value="F:terpene synthase activity"/>
    <property type="evidence" value="ECO:0007669"/>
    <property type="project" value="InterPro"/>
</dbReference>
<evidence type="ECO:0000313" key="6">
    <source>
        <dbReference type="Proteomes" id="UP000323000"/>
    </source>
</evidence>
<evidence type="ECO:0000313" key="5">
    <source>
        <dbReference type="EMBL" id="TXG67315.1"/>
    </source>
</evidence>